<dbReference type="OrthoDB" id="2231392at2759"/>
<accession>A0A8H7V0L2</accession>
<organism evidence="1 2">
    <name type="scientific">Mucor saturninus</name>
    <dbReference type="NCBI Taxonomy" id="64648"/>
    <lineage>
        <taxon>Eukaryota</taxon>
        <taxon>Fungi</taxon>
        <taxon>Fungi incertae sedis</taxon>
        <taxon>Mucoromycota</taxon>
        <taxon>Mucoromycotina</taxon>
        <taxon>Mucoromycetes</taxon>
        <taxon>Mucorales</taxon>
        <taxon>Mucorineae</taxon>
        <taxon>Mucoraceae</taxon>
        <taxon>Mucor</taxon>
    </lineage>
</organism>
<evidence type="ECO:0000313" key="2">
    <source>
        <dbReference type="Proteomes" id="UP000603453"/>
    </source>
</evidence>
<evidence type="ECO:0000313" key="1">
    <source>
        <dbReference type="EMBL" id="KAG2201052.1"/>
    </source>
</evidence>
<name>A0A8H7V0L2_9FUNG</name>
<protein>
    <submittedName>
        <fullName evidence="1">Uncharacterized protein</fullName>
    </submittedName>
</protein>
<reference evidence="1" key="1">
    <citation type="submission" date="2020-12" db="EMBL/GenBank/DDBJ databases">
        <title>Metabolic potential, ecology and presence of endohyphal bacteria is reflected in genomic diversity of Mucoromycotina.</title>
        <authorList>
            <person name="Muszewska A."/>
            <person name="Okrasinska A."/>
            <person name="Steczkiewicz K."/>
            <person name="Drgas O."/>
            <person name="Orlowska M."/>
            <person name="Perlinska-Lenart U."/>
            <person name="Aleksandrzak-Piekarczyk T."/>
            <person name="Szatraj K."/>
            <person name="Zielenkiewicz U."/>
            <person name="Pilsyk S."/>
            <person name="Malc E."/>
            <person name="Mieczkowski P."/>
            <person name="Kruszewska J.S."/>
            <person name="Biernat P."/>
            <person name="Pawlowska J."/>
        </authorList>
    </citation>
    <scope>NUCLEOTIDE SEQUENCE</scope>
    <source>
        <strain evidence="1">WA0000017839</strain>
    </source>
</reference>
<dbReference type="AlphaFoldDB" id="A0A8H7V0L2"/>
<sequence>MQTRIKVDNILKTTQVSIFNSDPVTWIPQDHVTDYKREVAWHLFEMTQVMNMECWGVIVDALFKEQSKTIFSLVYQLSKTYHRSTLSCLTSAWESHAILKKLSSIFRTHIILYKPNYIPQYIKVKTHYLNLITARSTTTTVDRTLLIYSEPIEYLFSMDFNFQLSALTDLRFKQDIKTFFDMSNCIIDIQSFDKIGNIDPDIEWTRRELFQQKFNEDPAKVRYKAFVALRCDFGYADSFPDEWWPYPDDRPLAIPEFVLLLIKVSTSYAGTVLIIYQDKHYCICGDICEAEMMVCKISDNGVLTMPCDLHYKDIDSTYQREPLLSLYNNKNLFVY</sequence>
<keyword evidence="2" id="KW-1185">Reference proteome</keyword>
<proteinExistence type="predicted"/>
<dbReference type="EMBL" id="JAEPRD010000075">
    <property type="protein sequence ID" value="KAG2201052.1"/>
    <property type="molecule type" value="Genomic_DNA"/>
</dbReference>
<comment type="caution">
    <text evidence="1">The sequence shown here is derived from an EMBL/GenBank/DDBJ whole genome shotgun (WGS) entry which is preliminary data.</text>
</comment>
<dbReference type="Proteomes" id="UP000603453">
    <property type="component" value="Unassembled WGS sequence"/>
</dbReference>
<gene>
    <name evidence="1" type="ORF">INT47_010804</name>
</gene>